<dbReference type="Pfam" id="PF04255">
    <property type="entry name" value="DUF433"/>
    <property type="match status" value="1"/>
</dbReference>
<keyword evidence="2" id="KW-1185">Reference proteome</keyword>
<sequence>MTAVILSKQYVEQREAGYWLSGSRVSLDSIVYSFVRGELPEQIVQSFPTLTLEQVYGAITFYLSNQEVIDPYLKQGEAQLDQLRQASSQENSQLYKKLASATKNQ</sequence>
<accession>A0ABR9V0H8</accession>
<protein>
    <submittedName>
        <fullName evidence="1">DUF433 domain-containing protein</fullName>
    </submittedName>
</protein>
<dbReference type="SUPFAM" id="SSF46689">
    <property type="entry name" value="Homeodomain-like"/>
    <property type="match status" value="1"/>
</dbReference>
<dbReference type="EMBL" id="JADEWN010000073">
    <property type="protein sequence ID" value="MBE9193013.1"/>
    <property type="molecule type" value="Genomic_DNA"/>
</dbReference>
<evidence type="ECO:0000313" key="1">
    <source>
        <dbReference type="EMBL" id="MBE9193013.1"/>
    </source>
</evidence>
<evidence type="ECO:0000313" key="2">
    <source>
        <dbReference type="Proteomes" id="UP000651156"/>
    </source>
</evidence>
<dbReference type="RefSeq" id="WP_193934410.1">
    <property type="nucleotide sequence ID" value="NZ_CAWPMZ010000118.1"/>
</dbReference>
<name>A0ABR9V0H8_9CHRO</name>
<gene>
    <name evidence="1" type="ORF">IQ230_22205</name>
</gene>
<organism evidence="1 2">
    <name type="scientific">Gloeocapsopsis crepidinum LEGE 06123</name>
    <dbReference type="NCBI Taxonomy" id="588587"/>
    <lineage>
        <taxon>Bacteria</taxon>
        <taxon>Bacillati</taxon>
        <taxon>Cyanobacteriota</taxon>
        <taxon>Cyanophyceae</taxon>
        <taxon>Oscillatoriophycideae</taxon>
        <taxon>Chroococcales</taxon>
        <taxon>Chroococcaceae</taxon>
        <taxon>Gloeocapsopsis</taxon>
    </lineage>
</organism>
<comment type="caution">
    <text evidence="1">The sequence shown here is derived from an EMBL/GenBank/DDBJ whole genome shotgun (WGS) entry which is preliminary data.</text>
</comment>
<dbReference type="InterPro" id="IPR009057">
    <property type="entry name" value="Homeodomain-like_sf"/>
</dbReference>
<proteinExistence type="predicted"/>
<reference evidence="1 2" key="1">
    <citation type="submission" date="2020-10" db="EMBL/GenBank/DDBJ databases">
        <authorList>
            <person name="Castelo-Branco R."/>
            <person name="Eusebio N."/>
            <person name="Adriana R."/>
            <person name="Vieira A."/>
            <person name="Brugerolle De Fraissinette N."/>
            <person name="Rezende De Castro R."/>
            <person name="Schneider M.P."/>
            <person name="Vasconcelos V."/>
            <person name="Leao P.N."/>
        </authorList>
    </citation>
    <scope>NUCLEOTIDE SEQUENCE [LARGE SCALE GENOMIC DNA]</scope>
    <source>
        <strain evidence="1 2">LEGE 06123</strain>
    </source>
</reference>
<dbReference type="Proteomes" id="UP000651156">
    <property type="component" value="Unassembled WGS sequence"/>
</dbReference>
<dbReference type="InterPro" id="IPR036388">
    <property type="entry name" value="WH-like_DNA-bd_sf"/>
</dbReference>
<dbReference type="Gene3D" id="1.10.10.10">
    <property type="entry name" value="Winged helix-like DNA-binding domain superfamily/Winged helix DNA-binding domain"/>
    <property type="match status" value="1"/>
</dbReference>
<dbReference type="InterPro" id="IPR007367">
    <property type="entry name" value="DUF433"/>
</dbReference>